<dbReference type="GO" id="GO:0009986">
    <property type="term" value="C:cell surface"/>
    <property type="evidence" value="ECO:0007669"/>
    <property type="project" value="InterPro"/>
</dbReference>
<dbReference type="AlphaFoldDB" id="A0A0N5AI32"/>
<dbReference type="Proteomes" id="UP000046393">
    <property type="component" value="Unplaced"/>
</dbReference>
<dbReference type="Pfam" id="PF01060">
    <property type="entry name" value="TTR-52"/>
    <property type="match status" value="1"/>
</dbReference>
<comment type="similarity">
    <text evidence="2">Belongs to the nematode transthyretin-like family.</text>
</comment>
<evidence type="ECO:0000313" key="7">
    <source>
        <dbReference type="WBParaSite" id="SMUV_0000406101-mRNA-1"/>
    </source>
</evidence>
<feature type="signal peptide" evidence="5">
    <location>
        <begin position="1"/>
        <end position="22"/>
    </location>
</feature>
<evidence type="ECO:0000256" key="3">
    <source>
        <dbReference type="ARBA" id="ARBA00022525"/>
    </source>
</evidence>
<name>A0A0N5AI32_9BILA</name>
<dbReference type="InterPro" id="IPR001534">
    <property type="entry name" value="Transthyretin-like"/>
</dbReference>
<dbReference type="PANTHER" id="PTHR21700">
    <property type="entry name" value="TRANSTHYRETIN-LIKE FAMILY PROTEIN-RELATED"/>
    <property type="match status" value="1"/>
</dbReference>
<dbReference type="GO" id="GO:0005576">
    <property type="term" value="C:extracellular region"/>
    <property type="evidence" value="ECO:0007669"/>
    <property type="project" value="UniProtKB-SubCell"/>
</dbReference>
<evidence type="ECO:0000256" key="5">
    <source>
        <dbReference type="SAM" id="SignalP"/>
    </source>
</evidence>
<dbReference type="PANTHER" id="PTHR21700:SF112">
    <property type="entry name" value="TRANSTHYRETIN-RELATED FAMILY DOMAIN"/>
    <property type="match status" value="1"/>
</dbReference>
<evidence type="ECO:0000256" key="4">
    <source>
        <dbReference type="ARBA" id="ARBA00022729"/>
    </source>
</evidence>
<comment type="subcellular location">
    <subcellularLocation>
        <location evidence="1">Secreted</location>
    </subcellularLocation>
</comment>
<dbReference type="Gene3D" id="2.60.40.3330">
    <property type="match status" value="1"/>
</dbReference>
<keyword evidence="4 5" id="KW-0732">Signal</keyword>
<dbReference type="WBParaSite" id="SMUV_0000406101-mRNA-1">
    <property type="protein sequence ID" value="SMUV_0000406101-mRNA-1"/>
    <property type="gene ID" value="SMUV_0000406101"/>
</dbReference>
<evidence type="ECO:0000256" key="1">
    <source>
        <dbReference type="ARBA" id="ARBA00004613"/>
    </source>
</evidence>
<accession>A0A0N5AI32</accession>
<reference evidence="7" key="1">
    <citation type="submission" date="2017-02" db="UniProtKB">
        <authorList>
            <consortium name="WormBaseParasite"/>
        </authorList>
    </citation>
    <scope>IDENTIFICATION</scope>
</reference>
<keyword evidence="3" id="KW-0964">Secreted</keyword>
<keyword evidence="6" id="KW-1185">Reference proteome</keyword>
<organism evidence="6 7">
    <name type="scientific">Syphacia muris</name>
    <dbReference type="NCBI Taxonomy" id="451379"/>
    <lineage>
        <taxon>Eukaryota</taxon>
        <taxon>Metazoa</taxon>
        <taxon>Ecdysozoa</taxon>
        <taxon>Nematoda</taxon>
        <taxon>Chromadorea</taxon>
        <taxon>Rhabditida</taxon>
        <taxon>Spirurina</taxon>
        <taxon>Oxyuridomorpha</taxon>
        <taxon>Oxyuroidea</taxon>
        <taxon>Oxyuridae</taxon>
        <taxon>Syphacia</taxon>
    </lineage>
</organism>
<proteinExistence type="inferred from homology"/>
<evidence type="ECO:0000313" key="6">
    <source>
        <dbReference type="Proteomes" id="UP000046393"/>
    </source>
</evidence>
<evidence type="ECO:0000256" key="2">
    <source>
        <dbReference type="ARBA" id="ARBA00010112"/>
    </source>
</evidence>
<feature type="chain" id="PRO_5005893090" evidence="5">
    <location>
        <begin position="23"/>
        <end position="143"/>
    </location>
</feature>
<sequence>MMYSQSVLLLVTLITVLSSVNAFRQQTVGVKGQLICGNRSLANTQVKLWNKNKLGTDDQLAAIKTDANGNFKMEGGVGSVFGMNVVLKIYHDCDDGIKPCQRKVVLGIPNDYVSRSSNVQRYFDAGILNMQFKFPDEERSCIN</sequence>
<protein>
    <submittedName>
        <fullName evidence="7">Transthyretin-like family protein</fullName>
    </submittedName>
</protein>
<dbReference type="InterPro" id="IPR038479">
    <property type="entry name" value="Transthyretin-like_sf"/>
</dbReference>